<evidence type="ECO:0000313" key="2">
    <source>
        <dbReference type="EMBL" id="KIY98698.1"/>
    </source>
</evidence>
<keyword evidence="3" id="KW-1185">Reference proteome</keyword>
<dbReference type="EMBL" id="KK102094">
    <property type="protein sequence ID" value="KIY98698.1"/>
    <property type="molecule type" value="Genomic_DNA"/>
</dbReference>
<dbReference type="GeneID" id="25742141"/>
<organism evidence="2 3">
    <name type="scientific">Monoraphidium neglectum</name>
    <dbReference type="NCBI Taxonomy" id="145388"/>
    <lineage>
        <taxon>Eukaryota</taxon>
        <taxon>Viridiplantae</taxon>
        <taxon>Chlorophyta</taxon>
        <taxon>core chlorophytes</taxon>
        <taxon>Chlorophyceae</taxon>
        <taxon>CS clade</taxon>
        <taxon>Sphaeropleales</taxon>
        <taxon>Selenastraceae</taxon>
        <taxon>Monoraphidium</taxon>
    </lineage>
</organism>
<dbReference type="RefSeq" id="XP_013897718.1">
    <property type="nucleotide sequence ID" value="XM_014042264.1"/>
</dbReference>
<protein>
    <submittedName>
        <fullName evidence="2">Uncharacterized protein</fullName>
    </submittedName>
</protein>
<evidence type="ECO:0000313" key="3">
    <source>
        <dbReference type="Proteomes" id="UP000054498"/>
    </source>
</evidence>
<sequence length="76" mass="8133">MPTNAAIARRTEIEKRKASELHSRRDAPTNRTDKRGNEAAAAREEGQRRVTLATAVPPQAGNEGTAAAVGRAPTQQ</sequence>
<feature type="compositionally biased region" description="Basic and acidic residues" evidence="1">
    <location>
        <begin position="9"/>
        <end position="48"/>
    </location>
</feature>
<gene>
    <name evidence="2" type="ORF">MNEG_9266</name>
</gene>
<proteinExistence type="predicted"/>
<dbReference type="KEGG" id="mng:MNEG_9266"/>
<accession>A0A0D2KT90</accession>
<evidence type="ECO:0000256" key="1">
    <source>
        <dbReference type="SAM" id="MobiDB-lite"/>
    </source>
</evidence>
<feature type="non-terminal residue" evidence="2">
    <location>
        <position position="76"/>
    </location>
</feature>
<dbReference type="Proteomes" id="UP000054498">
    <property type="component" value="Unassembled WGS sequence"/>
</dbReference>
<dbReference type="AlphaFoldDB" id="A0A0D2KT90"/>
<name>A0A0D2KT90_9CHLO</name>
<feature type="region of interest" description="Disordered" evidence="1">
    <location>
        <begin position="1"/>
        <end position="76"/>
    </location>
</feature>
<reference evidence="2 3" key="1">
    <citation type="journal article" date="2013" name="BMC Genomics">
        <title>Reconstruction of the lipid metabolism for the microalga Monoraphidium neglectum from its genome sequence reveals characteristics suitable for biofuel production.</title>
        <authorList>
            <person name="Bogen C."/>
            <person name="Al-Dilaimi A."/>
            <person name="Albersmeier A."/>
            <person name="Wichmann J."/>
            <person name="Grundmann M."/>
            <person name="Rupp O."/>
            <person name="Lauersen K.J."/>
            <person name="Blifernez-Klassen O."/>
            <person name="Kalinowski J."/>
            <person name="Goesmann A."/>
            <person name="Mussgnug J.H."/>
            <person name="Kruse O."/>
        </authorList>
    </citation>
    <scope>NUCLEOTIDE SEQUENCE [LARGE SCALE GENOMIC DNA]</scope>
    <source>
        <strain evidence="2 3">SAG 48.87</strain>
    </source>
</reference>